<keyword evidence="14" id="KW-1185">Reference proteome</keyword>
<protein>
    <submittedName>
        <fullName evidence="15">Gasdermin-B isoform X2</fullName>
    </submittedName>
</protein>
<dbReference type="PANTHER" id="PTHR16399">
    <property type="entry name" value="GASDERMIN"/>
    <property type="match status" value="1"/>
</dbReference>
<accession>A0A7E6EH92</accession>
<dbReference type="InParanoid" id="A0A7E6EH92"/>
<evidence type="ECO:0000256" key="8">
    <source>
        <dbReference type="ARBA" id="ARBA00022692"/>
    </source>
</evidence>
<comment type="subcellular location">
    <subcellularLocation>
        <location evidence="2">Cell membrane</location>
        <topology evidence="2">Multi-pass membrane protein</topology>
    </subcellularLocation>
    <subcellularLocation>
        <location evidence="1">Cytoplasm</location>
    </subcellularLocation>
</comment>
<dbReference type="CTD" id="55876"/>
<evidence type="ECO:0000256" key="7">
    <source>
        <dbReference type="ARBA" id="ARBA00022590"/>
    </source>
</evidence>
<dbReference type="FunCoup" id="A0A7E6EH92">
    <property type="interactions" value="1"/>
</dbReference>
<evidence type="ECO:0000256" key="2">
    <source>
        <dbReference type="ARBA" id="ARBA00004651"/>
    </source>
</evidence>
<evidence type="ECO:0000256" key="9">
    <source>
        <dbReference type="ARBA" id="ARBA00023136"/>
    </source>
</evidence>
<keyword evidence="7" id="KW-1210">Necrosis</keyword>
<dbReference type="PANTHER" id="PTHR16399:SF20">
    <property type="entry name" value="GASDERMIN-B"/>
    <property type="match status" value="1"/>
</dbReference>
<gene>
    <name evidence="15" type="primary">GSDMB</name>
</gene>
<dbReference type="Pfam" id="PF04598">
    <property type="entry name" value="Gasdermin"/>
    <property type="match status" value="1"/>
</dbReference>
<keyword evidence="6" id="KW-0963">Cytoplasm</keyword>
<evidence type="ECO:0000313" key="14">
    <source>
        <dbReference type="Proteomes" id="UP000504628"/>
    </source>
</evidence>
<comment type="similarity">
    <text evidence="3">Belongs to the gasdermin family.</text>
</comment>
<dbReference type="AlphaFoldDB" id="A0A7E6EH92"/>
<feature type="domain" description="Gasdermin pore forming" evidence="12">
    <location>
        <begin position="5"/>
        <end position="234"/>
    </location>
</feature>
<dbReference type="GO" id="GO:0005886">
    <property type="term" value="C:plasma membrane"/>
    <property type="evidence" value="ECO:0007669"/>
    <property type="project" value="UniProtKB-SubCell"/>
</dbReference>
<dbReference type="Pfam" id="PF17708">
    <property type="entry name" value="Gasdermin_C"/>
    <property type="match status" value="1"/>
</dbReference>
<sequence length="422" mass="46900">MPSVFETITKAVVQEMDAGGDMIEVRSIVDADRFHCSRLVRGKGGLFRPRYHGTDLTVEDILEPRDGEEQFDTLDSGLAGQKAKFQVVDTVDCAGMLTVKLPKQITIEGGFHGAHEQSIKMSGSRISQQYLESLENRKLKRKLPASFLSIRTRREDLYLVTETLQTTRKETLKSERQYAFWSQLDFCGLKCERKHQKAVTIPPNLVLGYRVKQLVFPGMERMNICFSGKTKSFPEEEDGDSSCLGKSLSLEDFRNMEEKVQGAVGGLQDLTEREREDMLSGLTKCLTSDEELQALDERVSEVLVSGELQMEGPADPVISSLFNDAGILVEARVEAVLDFLDALQELSEERELVAETLKKGTLPLLKDQLSQSGGVRSALEQEPGEQPRDVGCDPEAQTVCALYLVICVLLQLSEKPGPVSSC</sequence>
<evidence type="ECO:0000313" key="15">
    <source>
        <dbReference type="RefSeq" id="XP_035890322.1"/>
    </source>
</evidence>
<evidence type="ECO:0000256" key="10">
    <source>
        <dbReference type="ARBA" id="ARBA00023139"/>
    </source>
</evidence>
<dbReference type="OrthoDB" id="9944616at2759"/>
<dbReference type="GeneID" id="114503844"/>
<dbReference type="Proteomes" id="UP000504628">
    <property type="component" value="Chromosome 8"/>
</dbReference>
<keyword evidence="11" id="KW-0449">Lipoprotein</keyword>
<evidence type="ECO:0000259" key="13">
    <source>
        <dbReference type="Pfam" id="PF17708"/>
    </source>
</evidence>
<dbReference type="GO" id="GO:0001786">
    <property type="term" value="F:phosphatidylserine binding"/>
    <property type="evidence" value="ECO:0007669"/>
    <property type="project" value="TreeGrafter"/>
</dbReference>
<dbReference type="GO" id="GO:0070269">
    <property type="term" value="P:pyroptotic inflammatory response"/>
    <property type="evidence" value="ECO:0007669"/>
    <property type="project" value="TreeGrafter"/>
</dbReference>
<dbReference type="RefSeq" id="XP_035890322.1">
    <property type="nucleotide sequence ID" value="XM_036034429.1"/>
</dbReference>
<keyword evidence="10" id="KW-0564">Palmitate</keyword>
<keyword evidence="5" id="KW-1003">Cell membrane</keyword>
<evidence type="ECO:0000256" key="1">
    <source>
        <dbReference type="ARBA" id="ARBA00004496"/>
    </source>
</evidence>
<evidence type="ECO:0000259" key="12">
    <source>
        <dbReference type="Pfam" id="PF04598"/>
    </source>
</evidence>
<dbReference type="GO" id="GO:0005546">
    <property type="term" value="F:phosphatidylinositol-4,5-bisphosphate binding"/>
    <property type="evidence" value="ECO:0007669"/>
    <property type="project" value="TreeGrafter"/>
</dbReference>
<evidence type="ECO:0000256" key="4">
    <source>
        <dbReference type="ARBA" id="ARBA00022452"/>
    </source>
</evidence>
<dbReference type="GO" id="GO:0070273">
    <property type="term" value="F:phosphatidylinositol-4-phosphate binding"/>
    <property type="evidence" value="ECO:0007669"/>
    <property type="project" value="TreeGrafter"/>
</dbReference>
<dbReference type="InterPro" id="IPR040460">
    <property type="entry name" value="Gasdermin_pore"/>
</dbReference>
<dbReference type="InterPro" id="IPR007677">
    <property type="entry name" value="Gasdermin"/>
</dbReference>
<evidence type="ECO:0000256" key="11">
    <source>
        <dbReference type="ARBA" id="ARBA00023288"/>
    </source>
</evidence>
<keyword evidence="8" id="KW-0812">Transmembrane</keyword>
<organism evidence="14 15">
    <name type="scientific">Phyllostomus discolor</name>
    <name type="common">pale spear-nosed bat</name>
    <dbReference type="NCBI Taxonomy" id="89673"/>
    <lineage>
        <taxon>Eukaryota</taxon>
        <taxon>Metazoa</taxon>
        <taxon>Chordata</taxon>
        <taxon>Craniata</taxon>
        <taxon>Vertebrata</taxon>
        <taxon>Euteleostomi</taxon>
        <taxon>Mammalia</taxon>
        <taxon>Eutheria</taxon>
        <taxon>Laurasiatheria</taxon>
        <taxon>Chiroptera</taxon>
        <taxon>Yangochiroptera</taxon>
        <taxon>Phyllostomidae</taxon>
        <taxon>Phyllostominae</taxon>
        <taxon>Phyllostomus</taxon>
    </lineage>
</organism>
<keyword evidence="4" id="KW-1134">Transmembrane beta strand</keyword>
<name>A0A7E6EH92_9CHIR</name>
<dbReference type="GO" id="GO:0005737">
    <property type="term" value="C:cytoplasm"/>
    <property type="evidence" value="ECO:0007669"/>
    <property type="project" value="UniProtKB-SubCell"/>
</dbReference>
<evidence type="ECO:0000256" key="5">
    <source>
        <dbReference type="ARBA" id="ARBA00022475"/>
    </source>
</evidence>
<proteinExistence type="inferred from homology"/>
<dbReference type="GO" id="GO:0012501">
    <property type="term" value="P:programmed cell death"/>
    <property type="evidence" value="ECO:0007669"/>
    <property type="project" value="UniProtKB-KW"/>
</dbReference>
<feature type="domain" description="Gasdermin PUB" evidence="13">
    <location>
        <begin position="252"/>
        <end position="365"/>
    </location>
</feature>
<dbReference type="InterPro" id="IPR041263">
    <property type="entry name" value="Gasdermin_PUB"/>
</dbReference>
<dbReference type="GO" id="GO:0042742">
    <property type="term" value="P:defense response to bacterium"/>
    <property type="evidence" value="ECO:0007669"/>
    <property type="project" value="TreeGrafter"/>
</dbReference>
<evidence type="ECO:0000256" key="6">
    <source>
        <dbReference type="ARBA" id="ARBA00022490"/>
    </source>
</evidence>
<reference evidence="15" key="1">
    <citation type="submission" date="2025-08" db="UniProtKB">
        <authorList>
            <consortium name="RefSeq"/>
        </authorList>
    </citation>
    <scope>IDENTIFICATION</scope>
    <source>
        <tissue evidence="15">Muscle</tissue>
    </source>
</reference>
<keyword evidence="9" id="KW-0472">Membrane</keyword>
<evidence type="ECO:0000256" key="3">
    <source>
        <dbReference type="ARBA" id="ARBA00009279"/>
    </source>
</evidence>